<accession>B9KXW1</accession>
<dbReference type="EMBL" id="CP001275">
    <property type="protein sequence ID" value="ACM04786.1"/>
    <property type="molecule type" value="Genomic_DNA"/>
</dbReference>
<dbReference type="KEGG" id="tro:trd_0303"/>
<dbReference type="InterPro" id="IPR037171">
    <property type="entry name" value="NagB/RpiA_transferase-like"/>
</dbReference>
<dbReference type="PANTHER" id="PTHR13707">
    <property type="entry name" value="KETOACID-COENZYME A TRANSFERASE"/>
    <property type="match status" value="1"/>
</dbReference>
<sequence>MDRVVASCDEAVADIPNGASIMIGGFGPPGVPVNLVRALRQRGLHDLVLIYCGGGTEEDGIGGLIADGAVRKLITSFPVHPGAHAVRERYLQGEIELEVVPQGTFVERIRAAGAGLGGFYSPTGVGTELAAGKEVRLIDGRAFVLELPLPADYALIKAFRADQWGNLVYRRTMRNFNPIMATAARMVIAEVDEVVPVGSLSPEEIETPCLFVDRVVEVPRDWFRHATSAERR</sequence>
<keyword evidence="4" id="KW-1185">Reference proteome</keyword>
<gene>
    <name evidence="3" type="ordered locus">trd_0303</name>
</gene>
<dbReference type="Pfam" id="PF01144">
    <property type="entry name" value="CoA_trans"/>
    <property type="match status" value="1"/>
</dbReference>
<evidence type="ECO:0000256" key="1">
    <source>
        <dbReference type="ARBA" id="ARBA00005612"/>
    </source>
</evidence>
<evidence type="ECO:0000313" key="4">
    <source>
        <dbReference type="Proteomes" id="UP000000447"/>
    </source>
</evidence>
<dbReference type="PANTHER" id="PTHR13707:SF60">
    <property type="entry name" value="ACETATE COA-TRANSFERASE SUBUNIT ALPHA"/>
    <property type="match status" value="1"/>
</dbReference>
<reference evidence="3 4" key="1">
    <citation type="journal article" date="2009" name="PLoS ONE">
        <title>Complete genome sequence of the aerobic CO-oxidizing thermophile Thermomicrobium roseum.</title>
        <authorList>
            <person name="Wu D."/>
            <person name="Raymond J."/>
            <person name="Wu M."/>
            <person name="Chatterji S."/>
            <person name="Ren Q."/>
            <person name="Graham J.E."/>
            <person name="Bryant D.A."/>
            <person name="Robb F."/>
            <person name="Colman A."/>
            <person name="Tallon L.J."/>
            <person name="Badger J.H."/>
            <person name="Madupu R."/>
            <person name="Ward N.L."/>
            <person name="Eisen J.A."/>
        </authorList>
    </citation>
    <scope>NUCLEOTIDE SEQUENCE [LARGE SCALE GENOMIC DNA]</scope>
    <source>
        <strain evidence="4">ATCC 27502 / DSM 5159 / P-2</strain>
    </source>
</reference>
<dbReference type="GO" id="GO:0008410">
    <property type="term" value="F:CoA-transferase activity"/>
    <property type="evidence" value="ECO:0007669"/>
    <property type="project" value="InterPro"/>
</dbReference>
<dbReference type="InterPro" id="IPR004163">
    <property type="entry name" value="CoA_transf_BS"/>
</dbReference>
<dbReference type="STRING" id="309801.trd_0303"/>
<dbReference type="Gene3D" id="3.40.1080.10">
    <property type="entry name" value="Glutaconate Coenzyme A-transferase"/>
    <property type="match status" value="1"/>
</dbReference>
<dbReference type="RefSeq" id="WP_012641711.1">
    <property type="nucleotide sequence ID" value="NC_011959.1"/>
</dbReference>
<dbReference type="eggNOG" id="COG1788">
    <property type="taxonomic scope" value="Bacteria"/>
</dbReference>
<dbReference type="PROSITE" id="PS01273">
    <property type="entry name" value="COA_TRANSF_1"/>
    <property type="match status" value="1"/>
</dbReference>
<name>B9KXW1_THERP</name>
<keyword evidence="2" id="KW-0808">Transferase</keyword>
<dbReference type="Proteomes" id="UP000000447">
    <property type="component" value="Chromosome"/>
</dbReference>
<dbReference type="SUPFAM" id="SSF100950">
    <property type="entry name" value="NagB/RpiA/CoA transferase-like"/>
    <property type="match status" value="1"/>
</dbReference>
<dbReference type="InterPro" id="IPR004165">
    <property type="entry name" value="CoA_trans_fam_I"/>
</dbReference>
<dbReference type="NCBIfam" id="TIGR02429">
    <property type="entry name" value="pcaI_scoA_fam"/>
    <property type="match status" value="1"/>
</dbReference>
<dbReference type="AlphaFoldDB" id="B9KXW1"/>
<evidence type="ECO:0000256" key="2">
    <source>
        <dbReference type="ARBA" id="ARBA00022679"/>
    </source>
</evidence>
<protein>
    <submittedName>
        <fullName evidence="3">IpsJ protein</fullName>
    </submittedName>
</protein>
<proteinExistence type="inferred from homology"/>
<dbReference type="OrthoDB" id="9777193at2"/>
<dbReference type="SMART" id="SM00882">
    <property type="entry name" value="CoA_trans"/>
    <property type="match status" value="1"/>
</dbReference>
<comment type="similarity">
    <text evidence="1">Belongs to the 3-oxoacid CoA-transferase subunit A family.</text>
</comment>
<dbReference type="HOGENOM" id="CLU_019942_2_1_0"/>
<organism evidence="3 4">
    <name type="scientific">Thermomicrobium roseum (strain ATCC 27502 / DSM 5159 / P-2)</name>
    <dbReference type="NCBI Taxonomy" id="309801"/>
    <lineage>
        <taxon>Bacteria</taxon>
        <taxon>Pseudomonadati</taxon>
        <taxon>Thermomicrobiota</taxon>
        <taxon>Thermomicrobia</taxon>
        <taxon>Thermomicrobiales</taxon>
        <taxon>Thermomicrobiaceae</taxon>
        <taxon>Thermomicrobium</taxon>
    </lineage>
</organism>
<dbReference type="InterPro" id="IPR012792">
    <property type="entry name" value="3-oxoacid_CoA-transf_A"/>
</dbReference>
<evidence type="ECO:0000313" key="3">
    <source>
        <dbReference type="EMBL" id="ACM04786.1"/>
    </source>
</evidence>